<feature type="transmembrane region" description="Helical" evidence="2">
    <location>
        <begin position="21"/>
        <end position="46"/>
    </location>
</feature>
<evidence type="ECO:0000313" key="4">
    <source>
        <dbReference type="Proteomes" id="UP001497457"/>
    </source>
</evidence>
<organism evidence="3 4">
    <name type="scientific">Urochloa decumbens</name>
    <dbReference type="NCBI Taxonomy" id="240449"/>
    <lineage>
        <taxon>Eukaryota</taxon>
        <taxon>Viridiplantae</taxon>
        <taxon>Streptophyta</taxon>
        <taxon>Embryophyta</taxon>
        <taxon>Tracheophyta</taxon>
        <taxon>Spermatophyta</taxon>
        <taxon>Magnoliopsida</taxon>
        <taxon>Liliopsida</taxon>
        <taxon>Poales</taxon>
        <taxon>Poaceae</taxon>
        <taxon>PACMAD clade</taxon>
        <taxon>Panicoideae</taxon>
        <taxon>Panicodae</taxon>
        <taxon>Paniceae</taxon>
        <taxon>Melinidinae</taxon>
        <taxon>Urochloa</taxon>
    </lineage>
</organism>
<dbReference type="Proteomes" id="UP001497457">
    <property type="component" value="Chromosome 16b"/>
</dbReference>
<dbReference type="EMBL" id="OZ075126">
    <property type="protein sequence ID" value="CAL4938521.1"/>
    <property type="molecule type" value="Genomic_DNA"/>
</dbReference>
<accession>A0ABC8YAF7</accession>
<proteinExistence type="predicted"/>
<reference evidence="4" key="1">
    <citation type="submission" date="2024-06" db="EMBL/GenBank/DDBJ databases">
        <authorList>
            <person name="Ryan C."/>
        </authorList>
    </citation>
    <scope>NUCLEOTIDE SEQUENCE [LARGE SCALE GENOMIC DNA]</scope>
</reference>
<keyword evidence="2" id="KW-0472">Membrane</keyword>
<sequence length="179" mass="18470">MASSKNQDRIKNMLNSTAELIALWASPSASLLAFCVSNLIIAVLVLGGRGCASEMDADGRGDCACASEAAQAEPLLGVQVHGEGKGSAGQEDPAAAMDIANRGRGGECVAEAGEVDAAGAQLADSEKNSGAEGESVPVAADAAQGKCDGDAEEDELMVRAEEFIQRMNRVWRTENVRLC</sequence>
<keyword evidence="4" id="KW-1185">Reference proteome</keyword>
<evidence type="ECO:0000256" key="2">
    <source>
        <dbReference type="SAM" id="Phobius"/>
    </source>
</evidence>
<evidence type="ECO:0000313" key="3">
    <source>
        <dbReference type="EMBL" id="CAL4938521.1"/>
    </source>
</evidence>
<gene>
    <name evidence="3" type="ORF">URODEC1_LOCUS31286</name>
</gene>
<keyword evidence="2" id="KW-1133">Transmembrane helix</keyword>
<dbReference type="AlphaFoldDB" id="A0ABC8YAF7"/>
<evidence type="ECO:0000256" key="1">
    <source>
        <dbReference type="SAM" id="MobiDB-lite"/>
    </source>
</evidence>
<dbReference type="PANTHER" id="PTHR36595">
    <property type="entry name" value="TRANSMEMBRANE PROTEIN"/>
    <property type="match status" value="1"/>
</dbReference>
<keyword evidence="2" id="KW-0812">Transmembrane</keyword>
<protein>
    <submittedName>
        <fullName evidence="3">Uncharacterized protein</fullName>
    </submittedName>
</protein>
<reference evidence="3 4" key="2">
    <citation type="submission" date="2024-10" db="EMBL/GenBank/DDBJ databases">
        <authorList>
            <person name="Ryan C."/>
        </authorList>
    </citation>
    <scope>NUCLEOTIDE SEQUENCE [LARGE SCALE GENOMIC DNA]</scope>
</reference>
<feature type="region of interest" description="Disordered" evidence="1">
    <location>
        <begin position="123"/>
        <end position="147"/>
    </location>
</feature>
<dbReference type="PANTHER" id="PTHR36595:SF1">
    <property type="entry name" value="TRANSMEMBRANE PROTEIN"/>
    <property type="match status" value="1"/>
</dbReference>
<name>A0ABC8YAF7_9POAL</name>